<keyword evidence="4" id="KW-1185">Reference proteome</keyword>
<protein>
    <recommendedName>
        <fullName evidence="2">Reverse transcriptase zinc-binding domain-containing protein</fullName>
    </recommendedName>
</protein>
<feature type="domain" description="Reverse transcriptase zinc-binding" evidence="2">
    <location>
        <begin position="260"/>
        <end position="340"/>
    </location>
</feature>
<gene>
    <name evidence="3" type="ORF">Acr_27g0009360</name>
</gene>
<dbReference type="PANTHER" id="PTHR33116">
    <property type="entry name" value="REVERSE TRANSCRIPTASE ZINC-BINDING DOMAIN-CONTAINING PROTEIN-RELATED-RELATED"/>
    <property type="match status" value="1"/>
</dbReference>
<dbReference type="Proteomes" id="UP000585474">
    <property type="component" value="Unassembled WGS sequence"/>
</dbReference>
<dbReference type="InterPro" id="IPR026960">
    <property type="entry name" value="RVT-Znf"/>
</dbReference>
<dbReference type="OrthoDB" id="1622315at2759"/>
<proteinExistence type="predicted"/>
<organism evidence="3 4">
    <name type="scientific">Actinidia rufa</name>
    <dbReference type="NCBI Taxonomy" id="165716"/>
    <lineage>
        <taxon>Eukaryota</taxon>
        <taxon>Viridiplantae</taxon>
        <taxon>Streptophyta</taxon>
        <taxon>Embryophyta</taxon>
        <taxon>Tracheophyta</taxon>
        <taxon>Spermatophyta</taxon>
        <taxon>Magnoliopsida</taxon>
        <taxon>eudicotyledons</taxon>
        <taxon>Gunneridae</taxon>
        <taxon>Pentapetalae</taxon>
        <taxon>asterids</taxon>
        <taxon>Ericales</taxon>
        <taxon>Actinidiaceae</taxon>
        <taxon>Actinidia</taxon>
    </lineage>
</organism>
<dbReference type="Pfam" id="PF13966">
    <property type="entry name" value="zf-RVT"/>
    <property type="match status" value="1"/>
</dbReference>
<name>A0A7J0H7V5_9ERIC</name>
<accession>A0A7J0H7V5</accession>
<evidence type="ECO:0000313" key="3">
    <source>
        <dbReference type="EMBL" id="GFZ19197.1"/>
    </source>
</evidence>
<sequence>MLCAEGAGERGEYYGASESTESTERSDREWARMVGIDRRPVMSIDHTGIVGTSVAMGQRASRSARVNPRGLKPWSRALRGSIGEIPNQFHCSWNLSSTLGTALVSKSVSPNQAFFFSRYLGIPVPASRLTIAQFSPLLDKIQGYISAGVGANLSYAGRTKLVKNFLWSGNCNSNKNPLVAWKEVTLPKAEGATKDSIWVQWVHHIYMNNRSFWDYKSKHEDSPLIKQIITLRDEIIAAENTVVGAIQRLNQWMSKGELKSRIAYEYFRLRANKLLWTKVIWNNYTIPKHAFILWLAMKEKLRTKDRLHDPQTDQTCLMCGAEVETAKHLFFQCSFVQQVWNSIKGWLGFRRSLSTLKAAGKWGITEAKGTGIQSKSKKVGHSLHHLLFMGSKVSQNI</sequence>
<evidence type="ECO:0000313" key="4">
    <source>
        <dbReference type="Proteomes" id="UP000585474"/>
    </source>
</evidence>
<feature type="region of interest" description="Disordered" evidence="1">
    <location>
        <begin position="1"/>
        <end position="27"/>
    </location>
</feature>
<dbReference type="PANTHER" id="PTHR33116:SF78">
    <property type="entry name" value="OS12G0587133 PROTEIN"/>
    <property type="match status" value="1"/>
</dbReference>
<dbReference type="AlphaFoldDB" id="A0A7J0H7V5"/>
<comment type="caution">
    <text evidence="3">The sequence shown here is derived from an EMBL/GenBank/DDBJ whole genome shotgun (WGS) entry which is preliminary data.</text>
</comment>
<evidence type="ECO:0000256" key="1">
    <source>
        <dbReference type="SAM" id="MobiDB-lite"/>
    </source>
</evidence>
<reference evidence="3 4" key="1">
    <citation type="submission" date="2019-07" db="EMBL/GenBank/DDBJ databases">
        <title>De Novo Assembly of kiwifruit Actinidia rufa.</title>
        <authorList>
            <person name="Sugita-Konishi S."/>
            <person name="Sato K."/>
            <person name="Mori E."/>
            <person name="Abe Y."/>
            <person name="Kisaki G."/>
            <person name="Hamano K."/>
            <person name="Suezawa K."/>
            <person name="Otani M."/>
            <person name="Fukuda T."/>
            <person name="Manabe T."/>
            <person name="Gomi K."/>
            <person name="Tabuchi M."/>
            <person name="Akimitsu K."/>
            <person name="Kataoka I."/>
        </authorList>
    </citation>
    <scope>NUCLEOTIDE SEQUENCE [LARGE SCALE GENOMIC DNA]</scope>
    <source>
        <strain evidence="4">cv. Fuchu</strain>
    </source>
</reference>
<evidence type="ECO:0000259" key="2">
    <source>
        <dbReference type="Pfam" id="PF13966"/>
    </source>
</evidence>
<dbReference type="EMBL" id="BJWL01000027">
    <property type="protein sequence ID" value="GFZ19197.1"/>
    <property type="molecule type" value="Genomic_DNA"/>
</dbReference>